<evidence type="ECO:0000313" key="3">
    <source>
        <dbReference type="Proteomes" id="UP000326532"/>
    </source>
</evidence>
<evidence type="ECO:0008006" key="4">
    <source>
        <dbReference type="Google" id="ProtNLM"/>
    </source>
</evidence>
<dbReference type="EMBL" id="ML734937">
    <property type="protein sequence ID" value="KAB8212048.1"/>
    <property type="molecule type" value="Genomic_DNA"/>
</dbReference>
<dbReference type="VEuPathDB" id="FungiDB:BDV34DRAFT_219262"/>
<evidence type="ECO:0000313" key="2">
    <source>
        <dbReference type="EMBL" id="KAB8212048.1"/>
    </source>
</evidence>
<dbReference type="NCBIfam" id="NF047352">
    <property type="entry name" value="P_loop_sacsin"/>
    <property type="match status" value="1"/>
</dbReference>
<feature type="compositionally biased region" description="Polar residues" evidence="1">
    <location>
        <begin position="1413"/>
        <end position="1442"/>
    </location>
</feature>
<dbReference type="Proteomes" id="UP000326532">
    <property type="component" value="Unassembled WGS sequence"/>
</dbReference>
<proteinExistence type="predicted"/>
<evidence type="ECO:0000256" key="1">
    <source>
        <dbReference type="SAM" id="MobiDB-lite"/>
    </source>
</evidence>
<accession>A0A5N6E3T8</accession>
<keyword evidence="3" id="KW-1185">Reference proteome</keyword>
<feature type="region of interest" description="Disordered" evidence="1">
    <location>
        <begin position="1380"/>
        <end position="1446"/>
    </location>
</feature>
<dbReference type="InterPro" id="IPR036890">
    <property type="entry name" value="HATPase_C_sf"/>
</dbReference>
<sequence length="1706" mass="195370">MSGAERARRLINKIADDHGYLDETFLGTLSLEARRKIEVAMLKKDEMIGSSVLTLSKNLYNSSARFVFELLQNADDNFYHRAKLRGSMPFVSFHVYPQRIVVDCNEDGFTHENLRAICSVGKSSKQGAQGYIGEKGIGFKSVFMVAWKVHIQSGDLSFSFKHRPGDSGMGMISPVWEESEQNLAPPLTRITLYLHDSRSDEGFSRQYETTLQQFRELQATFLLFMKNLRRVEVKIHSDSGKESSSTIYTREPGRGDRDITLRQQSFEGGTVRETSQHYYIVTETAYYLPKSENRTYTQREISNNAYATSDVVVALPLSPDYTPIIEVQDVYAFLPIRKMGFYFLIQADFVTDASRQDIMRSSARNAALIPFIAEAFVQALSELSTTQNPSIRYKWMRFLPRIKDMSQDRFWGKLADRIRFFLLEEVVLWTRTHSRTRLIPSMRRARARYLDRGGEYLLPDLRDEQYLASEYTAKDLDLLKEYGLSRMNFPDFLVRLEQDLDQESRSKLRASNTSDDWHNRIAGVLIEAWPKWSAKIRRLEIIPLVGGSWTSVSAAESDIYFSFVASYLIPSTTQGVCLVEPSAELNQKRKALFRLMGVKEAKVPDVRRWIRSPFGKNEPDLDTSRKNLAFLYQTAHLDPDTDQHASYKLSPVFDHQGHWRLILGSELYFPTDDEYGAQQLLQPQSGYSGNGCLLHPDYINQNTPQTPEGENRSWKEWLQQVLDIRDEIPLAVDGSLSIECVHVAKTQPAKFLGFLLRYWLTGGDKVLADQALVKELLKIHVPCEGGRKYPIGNTYIRTEHLEYAKRFLHDCEFFPWLDCSVVAENQTRLSDISIVAKALGFGYPKSDIKFMLVILRYIKEENPSSSPLQDVGRVIELYNRLYTRCRESATPDITRQLIQYDDNSSILLASDEANFNFRDTFDQHHLVYVPLSANRPQYTERWVAPESCRWESPECIWALNPLRILYSDIPNTDFVASLFQDILDICNVGVRDVVDELIPCRDIEMYDEGGDIYILYHELSKLLPQATPADSKYVLESFNEQNLIYHQSQDRSWGWYKSSQCLWSKVTNIDGMVALNDEYEGLSELFVDVLGVRTLTLEMVIEKLVDQGSTSASVEKVKETIWLLNNYFQKDEDVPDSQAIRDSKVFPVRDLNGQVELRSYDEAFSIADRKHLYDWFAGKANFLDFNANDIHRLEPFLNWVGLERRYLSASVKEISTLGNGAHQSLVSKDRNIARGAYGLLRIAVHYNSPRILKGESAFYELLRKTKVCATDSISSELHLNQDGKDIIVEISKSELHLDETEAGLTIYVPRDETAQCLCFVDRIPKALLEWIMTEPTTGICTPFPDKAVDVMRKMLQVPPSLIAATLDRTGIVSIETRELAEEDEVDLTSPNDRQSEQGNVDAAAGHSNEFDTDPNTSSENRSSVTLLTPSIVSGESGENNMLRSRPRPNIWSASGFPLQTTPRPIYNPAPLDIEYLSILDNVVSSARRLIFPTRDSIDGSPLPEFQNPRVREQSDNTPHLRSLEKLERDKRIGAAGELFVFEVLSHLNPCLPGFCRENWQSTIRKYVRLHEDYTDLEAWGGRETTDLAYNDSEGVLTSFLIAKNYLSSGRWAGKRPHYYLEVKSTTSTYETPFYISKYQYKRMQTFSEDELESSDLDAIYIIFRVFNIGTDSVGMKVYVDPERMRRRRHLVFTAETWSIVPGLGER</sequence>
<dbReference type="PANTHER" id="PTHR32387:SF0">
    <property type="entry name" value="PROTEIN NO VEIN"/>
    <property type="match status" value="1"/>
</dbReference>
<reference evidence="2 3" key="1">
    <citation type="submission" date="2019-04" db="EMBL/GenBank/DDBJ databases">
        <title>Fungal friends and foes A comparative genomics study of 23 Aspergillus species from section Flavi.</title>
        <authorList>
            <consortium name="DOE Joint Genome Institute"/>
            <person name="Kjaerbolling I."/>
            <person name="Vesth T.C."/>
            <person name="Frisvad J.C."/>
            <person name="Nybo J.L."/>
            <person name="Theobald S."/>
            <person name="Kildgaard S."/>
            <person name="Petersen T.I."/>
            <person name="Kuo A."/>
            <person name="Sato A."/>
            <person name="Lyhne E.K."/>
            <person name="Kogle M.E."/>
            <person name="Wiebenga A."/>
            <person name="Kun R.S."/>
            <person name="Lubbers R.J."/>
            <person name="Makela M.R."/>
            <person name="Barry K."/>
            <person name="Chovatia M."/>
            <person name="Clum A."/>
            <person name="Daum C."/>
            <person name="Haridas S."/>
            <person name="He G."/>
            <person name="LaButti K."/>
            <person name="Lipzen A."/>
            <person name="Mondo S."/>
            <person name="Pangilinan J."/>
            <person name="Riley R."/>
            <person name="Salamov A."/>
            <person name="Simmons B.A."/>
            <person name="Magnuson J.K."/>
            <person name="Henrissat B."/>
            <person name="Mortensen U.H."/>
            <person name="Larsen T.O."/>
            <person name="De vries R.P."/>
            <person name="Grigoriev I.V."/>
            <person name="Machida M."/>
            <person name="Baker S.E."/>
            <person name="Andersen M.R."/>
        </authorList>
    </citation>
    <scope>NUCLEOTIDE SEQUENCE [LARGE SCALE GENOMIC DNA]</scope>
    <source>
        <strain evidence="2 3">CBS 117618</strain>
    </source>
</reference>
<dbReference type="InterPro" id="IPR052957">
    <property type="entry name" value="Auxin_embryo_med"/>
</dbReference>
<dbReference type="PANTHER" id="PTHR32387">
    <property type="entry name" value="WU:FJ29H11"/>
    <property type="match status" value="1"/>
</dbReference>
<feature type="compositionally biased region" description="Polar residues" evidence="1">
    <location>
        <begin position="1388"/>
        <end position="1398"/>
    </location>
</feature>
<name>A0A5N6E3T8_ASPPA</name>
<gene>
    <name evidence="2" type="ORF">BDV34DRAFT_219262</name>
</gene>
<dbReference type="SUPFAM" id="SSF55874">
    <property type="entry name" value="ATPase domain of HSP90 chaperone/DNA topoisomerase II/histidine kinase"/>
    <property type="match status" value="1"/>
</dbReference>
<protein>
    <recommendedName>
        <fullName evidence="4">Protein NO VEIN C-terminal domain-containing protein</fullName>
    </recommendedName>
</protein>
<organism evidence="2 3">
    <name type="scientific">Aspergillus parasiticus</name>
    <dbReference type="NCBI Taxonomy" id="5067"/>
    <lineage>
        <taxon>Eukaryota</taxon>
        <taxon>Fungi</taxon>
        <taxon>Dikarya</taxon>
        <taxon>Ascomycota</taxon>
        <taxon>Pezizomycotina</taxon>
        <taxon>Eurotiomycetes</taxon>
        <taxon>Eurotiomycetidae</taxon>
        <taxon>Eurotiales</taxon>
        <taxon>Aspergillaceae</taxon>
        <taxon>Aspergillus</taxon>
        <taxon>Aspergillus subgen. Circumdati</taxon>
    </lineage>
</organism>
<dbReference type="Gene3D" id="3.30.565.10">
    <property type="entry name" value="Histidine kinase-like ATPase, C-terminal domain"/>
    <property type="match status" value="1"/>
</dbReference>
<dbReference type="OMA" id="GMISPVW"/>